<name>M2R7R6_CERS8</name>
<dbReference type="STRING" id="914234.M2R7R6"/>
<dbReference type="AlphaFoldDB" id="M2R7R6"/>
<keyword evidence="2" id="KW-1185">Reference proteome</keyword>
<evidence type="ECO:0000313" key="2">
    <source>
        <dbReference type="Proteomes" id="UP000016930"/>
    </source>
</evidence>
<dbReference type="EMBL" id="KB445803">
    <property type="protein sequence ID" value="EMD34447.1"/>
    <property type="molecule type" value="Genomic_DNA"/>
</dbReference>
<proteinExistence type="predicted"/>
<dbReference type="HOGENOM" id="CLU_169366_0_0_1"/>
<reference evidence="1 2" key="1">
    <citation type="journal article" date="2012" name="Proc. Natl. Acad. Sci. U.S.A.">
        <title>Comparative genomics of Ceriporiopsis subvermispora and Phanerochaete chrysosporium provide insight into selective ligninolysis.</title>
        <authorList>
            <person name="Fernandez-Fueyo E."/>
            <person name="Ruiz-Duenas F.J."/>
            <person name="Ferreira P."/>
            <person name="Floudas D."/>
            <person name="Hibbett D.S."/>
            <person name="Canessa P."/>
            <person name="Larrondo L.F."/>
            <person name="James T.Y."/>
            <person name="Seelenfreund D."/>
            <person name="Lobos S."/>
            <person name="Polanco R."/>
            <person name="Tello M."/>
            <person name="Honda Y."/>
            <person name="Watanabe T."/>
            <person name="Watanabe T."/>
            <person name="Ryu J.S."/>
            <person name="Kubicek C.P."/>
            <person name="Schmoll M."/>
            <person name="Gaskell J."/>
            <person name="Hammel K.E."/>
            <person name="St John F.J."/>
            <person name="Vanden Wymelenberg A."/>
            <person name="Sabat G."/>
            <person name="Splinter BonDurant S."/>
            <person name="Syed K."/>
            <person name="Yadav J.S."/>
            <person name="Doddapaneni H."/>
            <person name="Subramanian V."/>
            <person name="Lavin J.L."/>
            <person name="Oguiza J.A."/>
            <person name="Perez G."/>
            <person name="Pisabarro A.G."/>
            <person name="Ramirez L."/>
            <person name="Santoyo F."/>
            <person name="Master E."/>
            <person name="Coutinho P.M."/>
            <person name="Henrissat B."/>
            <person name="Lombard V."/>
            <person name="Magnuson J.K."/>
            <person name="Kuees U."/>
            <person name="Hori C."/>
            <person name="Igarashi K."/>
            <person name="Samejima M."/>
            <person name="Held B.W."/>
            <person name="Barry K.W."/>
            <person name="LaButti K.M."/>
            <person name="Lapidus A."/>
            <person name="Lindquist E.A."/>
            <person name="Lucas S.M."/>
            <person name="Riley R."/>
            <person name="Salamov A.A."/>
            <person name="Hoffmeister D."/>
            <person name="Schwenk D."/>
            <person name="Hadar Y."/>
            <person name="Yarden O."/>
            <person name="de Vries R.P."/>
            <person name="Wiebenga A."/>
            <person name="Stenlid J."/>
            <person name="Eastwood D."/>
            <person name="Grigoriev I.V."/>
            <person name="Berka R.M."/>
            <person name="Blanchette R.A."/>
            <person name="Kersten P."/>
            <person name="Martinez A.T."/>
            <person name="Vicuna R."/>
            <person name="Cullen D."/>
        </authorList>
    </citation>
    <scope>NUCLEOTIDE SEQUENCE [LARGE SCALE GENOMIC DNA]</scope>
    <source>
        <strain evidence="1 2">B</strain>
    </source>
</reference>
<organism evidence="1 2">
    <name type="scientific">Ceriporiopsis subvermispora (strain B)</name>
    <name type="common">White-rot fungus</name>
    <name type="synonym">Gelatoporia subvermispora</name>
    <dbReference type="NCBI Taxonomy" id="914234"/>
    <lineage>
        <taxon>Eukaryota</taxon>
        <taxon>Fungi</taxon>
        <taxon>Dikarya</taxon>
        <taxon>Basidiomycota</taxon>
        <taxon>Agaricomycotina</taxon>
        <taxon>Agaricomycetes</taxon>
        <taxon>Polyporales</taxon>
        <taxon>Gelatoporiaceae</taxon>
        <taxon>Gelatoporia</taxon>
    </lineage>
</organism>
<evidence type="ECO:0000313" key="1">
    <source>
        <dbReference type="EMBL" id="EMD34447.1"/>
    </source>
</evidence>
<dbReference type="Proteomes" id="UP000016930">
    <property type="component" value="Unassembled WGS sequence"/>
</dbReference>
<feature type="non-terminal residue" evidence="1">
    <location>
        <position position="81"/>
    </location>
</feature>
<dbReference type="OrthoDB" id="432234at2759"/>
<protein>
    <submittedName>
        <fullName evidence="1">Uncharacterized protein</fullName>
    </submittedName>
</protein>
<sequence>MGLLPLAVEIRVMVIQNFDVDGGVVNGSIGILKCIRYRTDAHGNRHTISCAVGLDNYDNEPMAGLQRGEVPVMREKCSFTV</sequence>
<gene>
    <name evidence="1" type="ORF">CERSUDRAFT_37571</name>
</gene>
<accession>M2R7R6</accession>